<evidence type="ECO:0000256" key="1">
    <source>
        <dbReference type="SAM" id="Phobius"/>
    </source>
</evidence>
<dbReference type="EMBL" id="JH159154">
    <property type="protein sequence ID" value="EGZ18219.1"/>
    <property type="molecule type" value="Genomic_DNA"/>
</dbReference>
<dbReference type="InParanoid" id="G4ZJE5"/>
<organism evidence="2 3">
    <name type="scientific">Phytophthora sojae (strain P6497)</name>
    <name type="common">Soybean stem and root rot agent</name>
    <name type="synonym">Phytophthora megasperma f. sp. glycines</name>
    <dbReference type="NCBI Taxonomy" id="1094619"/>
    <lineage>
        <taxon>Eukaryota</taxon>
        <taxon>Sar</taxon>
        <taxon>Stramenopiles</taxon>
        <taxon>Oomycota</taxon>
        <taxon>Peronosporomycetes</taxon>
        <taxon>Peronosporales</taxon>
        <taxon>Peronosporaceae</taxon>
        <taxon>Phytophthora</taxon>
    </lineage>
</organism>
<dbReference type="RefSeq" id="XP_009527277.1">
    <property type="nucleotide sequence ID" value="XM_009528982.1"/>
</dbReference>
<sequence length="230" mass="25763">MRHDTFDMWKQRQVNYYGGKYSIQRLLALDEYTQKTSLWRVVLVCACTPLPMVSLVFIQESIPLQNPLDGWSANYGLWIRAVVLVWEVINGLVVQATYLIDDFHVTVHQFILLSGSVSIGVAAVTMLTASILIFPIPFFVLTTMPLFYGILMISFRLIMGGVASATSIAGVMAITITDLTQTFVMLYGLQQRTSSLLSRLERAVDIGTPFKDSNILTTARSLCCNQESYE</sequence>
<proteinExistence type="predicted"/>
<protein>
    <submittedName>
        <fullName evidence="2">Uncharacterized protein</fullName>
    </submittedName>
</protein>
<dbReference type="Proteomes" id="UP000002640">
    <property type="component" value="Unassembled WGS sequence"/>
</dbReference>
<keyword evidence="3" id="KW-1185">Reference proteome</keyword>
<keyword evidence="1" id="KW-0812">Transmembrane</keyword>
<evidence type="ECO:0000313" key="2">
    <source>
        <dbReference type="EMBL" id="EGZ18219.1"/>
    </source>
</evidence>
<keyword evidence="1" id="KW-0472">Membrane</keyword>
<reference evidence="2 3" key="1">
    <citation type="journal article" date="2006" name="Science">
        <title>Phytophthora genome sequences uncover evolutionary origins and mechanisms of pathogenesis.</title>
        <authorList>
            <person name="Tyler B.M."/>
            <person name="Tripathy S."/>
            <person name="Zhang X."/>
            <person name="Dehal P."/>
            <person name="Jiang R.H."/>
            <person name="Aerts A."/>
            <person name="Arredondo F.D."/>
            <person name="Baxter L."/>
            <person name="Bensasson D."/>
            <person name="Beynon J.L."/>
            <person name="Chapman J."/>
            <person name="Damasceno C.M."/>
            <person name="Dorrance A.E."/>
            <person name="Dou D."/>
            <person name="Dickerman A.W."/>
            <person name="Dubchak I.L."/>
            <person name="Garbelotto M."/>
            <person name="Gijzen M."/>
            <person name="Gordon S.G."/>
            <person name="Govers F."/>
            <person name="Grunwald N.J."/>
            <person name="Huang W."/>
            <person name="Ivors K.L."/>
            <person name="Jones R.W."/>
            <person name="Kamoun S."/>
            <person name="Krampis K."/>
            <person name="Lamour K.H."/>
            <person name="Lee M.K."/>
            <person name="McDonald W.H."/>
            <person name="Medina M."/>
            <person name="Meijer H.J."/>
            <person name="Nordberg E.K."/>
            <person name="Maclean D.J."/>
            <person name="Ospina-Giraldo M.D."/>
            <person name="Morris P.F."/>
            <person name="Phuntumart V."/>
            <person name="Putnam N.H."/>
            <person name="Rash S."/>
            <person name="Rose J.K."/>
            <person name="Sakihama Y."/>
            <person name="Salamov A.A."/>
            <person name="Savidor A."/>
            <person name="Scheuring C.F."/>
            <person name="Smith B.M."/>
            <person name="Sobral B.W."/>
            <person name="Terry A."/>
            <person name="Torto-Alalibo T.A."/>
            <person name="Win J."/>
            <person name="Xu Z."/>
            <person name="Zhang H."/>
            <person name="Grigoriev I.V."/>
            <person name="Rokhsar D.S."/>
            <person name="Boore J.L."/>
        </authorList>
    </citation>
    <scope>NUCLEOTIDE SEQUENCE [LARGE SCALE GENOMIC DNA]</scope>
    <source>
        <strain evidence="2 3">P6497</strain>
    </source>
</reference>
<name>G4ZJE5_PHYSP</name>
<feature type="transmembrane region" description="Helical" evidence="1">
    <location>
        <begin position="146"/>
        <end position="176"/>
    </location>
</feature>
<gene>
    <name evidence="2" type="ORF">PHYSODRAFT_332055</name>
</gene>
<dbReference type="AlphaFoldDB" id="G4ZJE5"/>
<feature type="transmembrane region" description="Helical" evidence="1">
    <location>
        <begin position="112"/>
        <end position="140"/>
    </location>
</feature>
<feature type="transmembrane region" description="Helical" evidence="1">
    <location>
        <begin position="38"/>
        <end position="58"/>
    </location>
</feature>
<keyword evidence="1" id="KW-1133">Transmembrane helix</keyword>
<feature type="transmembrane region" description="Helical" evidence="1">
    <location>
        <begin position="78"/>
        <end position="100"/>
    </location>
</feature>
<dbReference type="KEGG" id="psoj:PHYSODRAFT_332055"/>
<evidence type="ECO:0000313" key="3">
    <source>
        <dbReference type="Proteomes" id="UP000002640"/>
    </source>
</evidence>
<accession>G4ZJE5</accession>
<dbReference type="GeneID" id="20646381"/>